<keyword evidence="6" id="KW-1185">Reference proteome</keyword>
<evidence type="ECO:0000259" key="4">
    <source>
        <dbReference type="Pfam" id="PF05193"/>
    </source>
</evidence>
<proteinExistence type="inferred from homology"/>
<dbReference type="Pfam" id="PF00675">
    <property type="entry name" value="Peptidase_M16"/>
    <property type="match status" value="1"/>
</dbReference>
<dbReference type="InterPro" id="IPR007863">
    <property type="entry name" value="Peptidase_M16_C"/>
</dbReference>
<dbReference type="InterPro" id="IPR011765">
    <property type="entry name" value="Pept_M16_N"/>
</dbReference>
<evidence type="ECO:0000256" key="1">
    <source>
        <dbReference type="ARBA" id="ARBA00007261"/>
    </source>
</evidence>
<evidence type="ECO:0000259" key="3">
    <source>
        <dbReference type="Pfam" id="PF00675"/>
    </source>
</evidence>
<reference evidence="6" key="1">
    <citation type="journal article" date="2019" name="Int. J. Syst. Evol. Microbiol.">
        <title>The Global Catalogue of Microorganisms (GCM) 10K type strain sequencing project: providing services to taxonomists for standard genome sequencing and annotation.</title>
        <authorList>
            <consortium name="The Broad Institute Genomics Platform"/>
            <consortium name="The Broad Institute Genome Sequencing Center for Infectious Disease"/>
            <person name="Wu L."/>
            <person name="Ma J."/>
        </authorList>
    </citation>
    <scope>NUCLEOTIDE SEQUENCE [LARGE SCALE GENOMIC DNA]</scope>
    <source>
        <strain evidence="6">KCTC 23314</strain>
    </source>
</reference>
<comment type="caution">
    <text evidence="5">The sequence shown here is derived from an EMBL/GenBank/DDBJ whole genome shotgun (WGS) entry which is preliminary data.</text>
</comment>
<dbReference type="Gene3D" id="3.30.830.10">
    <property type="entry name" value="Metalloenzyme, LuxS/M16 peptidase-like"/>
    <property type="match status" value="2"/>
</dbReference>
<name>A0ABQ3GDD0_9BURK</name>
<dbReference type="EMBL" id="BMYK01000038">
    <property type="protein sequence ID" value="GHD02081.1"/>
    <property type="molecule type" value="Genomic_DNA"/>
</dbReference>
<sequence>MAPHPQAGGAAALRTLANGVRLLAVPMPHVQSVSVGVFLRVGSRDETPATNGIGHVLEHMAFKGTATRSVQAINLDAERLGADVNAFTGKDATGYFMTGLGRHAGQLLRMTADIVLNSTFPAHELQRELQVIRQEAIEYDEDPQDSADDLLDRAIWGDAPMGMPVIGTLANIEGFSRDDLLRHVQSHYVADKTVVAAAGNFDVAAWMALAAELFGAMPTAHDPSATRPPAPAAYVGQAVVRRFTQVSQVFLNIAYPVAPARPDAMSQQRWRLVAAVAANLFGGGMSSPLVDTVREKLGLAYTAEATIDKGDVWANFVVHAVTTPDKLDALVAATGELLRAQAAAVDPVHLERAKNQLAVARVRAAERTYATMEQAVEELQASGSVLSLADALATVDDIGADEVRAMFQRMLAHAPALAITGKGASARSARQLAARLSGSGPGRTRSAAP</sequence>
<dbReference type="Pfam" id="PF05193">
    <property type="entry name" value="Peptidase_M16_C"/>
    <property type="match status" value="1"/>
</dbReference>
<dbReference type="PANTHER" id="PTHR11851:SF49">
    <property type="entry name" value="MITOCHONDRIAL-PROCESSING PEPTIDASE SUBUNIT ALPHA"/>
    <property type="match status" value="1"/>
</dbReference>
<feature type="domain" description="Peptidase M16 C-terminal" evidence="4">
    <location>
        <begin position="175"/>
        <end position="357"/>
    </location>
</feature>
<dbReference type="InterPro" id="IPR011249">
    <property type="entry name" value="Metalloenz_LuxS/M16"/>
</dbReference>
<dbReference type="Proteomes" id="UP000626210">
    <property type="component" value="Unassembled WGS sequence"/>
</dbReference>
<evidence type="ECO:0000256" key="2">
    <source>
        <dbReference type="SAM" id="MobiDB-lite"/>
    </source>
</evidence>
<accession>A0ABQ3GDD0</accession>
<dbReference type="PANTHER" id="PTHR11851">
    <property type="entry name" value="METALLOPROTEASE"/>
    <property type="match status" value="1"/>
</dbReference>
<evidence type="ECO:0000313" key="6">
    <source>
        <dbReference type="Proteomes" id="UP000626210"/>
    </source>
</evidence>
<dbReference type="SUPFAM" id="SSF63411">
    <property type="entry name" value="LuxS/MPP-like metallohydrolase"/>
    <property type="match status" value="2"/>
</dbReference>
<protein>
    <submittedName>
        <fullName evidence="5">Peptidase M16</fullName>
    </submittedName>
</protein>
<feature type="region of interest" description="Disordered" evidence="2">
    <location>
        <begin position="430"/>
        <end position="449"/>
    </location>
</feature>
<comment type="similarity">
    <text evidence="1">Belongs to the peptidase M16 family.</text>
</comment>
<dbReference type="InterPro" id="IPR050361">
    <property type="entry name" value="MPP/UQCRC_Complex"/>
</dbReference>
<feature type="domain" description="Peptidase M16 N-terminal" evidence="3">
    <location>
        <begin position="28"/>
        <end position="168"/>
    </location>
</feature>
<dbReference type="RefSeq" id="WP_189690616.1">
    <property type="nucleotide sequence ID" value="NZ_BMYK01000038.1"/>
</dbReference>
<organism evidence="5 6">
    <name type="scientific">Pseudorhodoferax aquiterrae</name>
    <dbReference type="NCBI Taxonomy" id="747304"/>
    <lineage>
        <taxon>Bacteria</taxon>
        <taxon>Pseudomonadati</taxon>
        <taxon>Pseudomonadota</taxon>
        <taxon>Betaproteobacteria</taxon>
        <taxon>Burkholderiales</taxon>
        <taxon>Comamonadaceae</taxon>
    </lineage>
</organism>
<gene>
    <name evidence="5" type="ORF">GCM10007320_60940</name>
</gene>
<evidence type="ECO:0000313" key="5">
    <source>
        <dbReference type="EMBL" id="GHD02081.1"/>
    </source>
</evidence>